<dbReference type="STRING" id="35608.A0A2U1N4F4"/>
<evidence type="ECO:0000256" key="3">
    <source>
        <dbReference type="ARBA" id="ARBA00022617"/>
    </source>
</evidence>
<comment type="similarity">
    <text evidence="2 12">Belongs to the cytochrome P450 family.</text>
</comment>
<evidence type="ECO:0000256" key="9">
    <source>
        <dbReference type="ARBA" id="ARBA00023033"/>
    </source>
</evidence>
<keyword evidence="10 13" id="KW-0472">Membrane</keyword>
<dbReference type="FunFam" id="1.10.630.10:FF:000029">
    <property type="entry name" value="Cytochrome P450 734A1"/>
    <property type="match status" value="1"/>
</dbReference>
<dbReference type="CDD" id="cd20642">
    <property type="entry name" value="CYP72"/>
    <property type="match status" value="1"/>
</dbReference>
<comment type="subcellular location">
    <subcellularLocation>
        <location evidence="1">Membrane</location>
    </subcellularLocation>
</comment>
<feature type="transmembrane region" description="Helical" evidence="13">
    <location>
        <begin position="12"/>
        <end position="32"/>
    </location>
</feature>
<dbReference type="InterPro" id="IPR001128">
    <property type="entry name" value="Cyt_P450"/>
</dbReference>
<accession>A0A2U1N4F4</accession>
<dbReference type="PANTHER" id="PTHR24282">
    <property type="entry name" value="CYTOCHROME P450 FAMILY MEMBER"/>
    <property type="match status" value="1"/>
</dbReference>
<feature type="binding site" description="axial binding residue" evidence="11">
    <location>
        <position position="467"/>
    </location>
    <ligand>
        <name>heme</name>
        <dbReference type="ChEBI" id="CHEBI:30413"/>
    </ligand>
    <ligandPart>
        <name>Fe</name>
        <dbReference type="ChEBI" id="CHEBI:18248"/>
    </ligandPart>
</feature>
<evidence type="ECO:0000256" key="8">
    <source>
        <dbReference type="ARBA" id="ARBA00023004"/>
    </source>
</evidence>
<dbReference type="PROSITE" id="PS00086">
    <property type="entry name" value="CYTOCHROME_P450"/>
    <property type="match status" value="1"/>
</dbReference>
<dbReference type="EMBL" id="PKPP01003647">
    <property type="protein sequence ID" value="PWA68376.1"/>
    <property type="molecule type" value="Genomic_DNA"/>
</dbReference>
<dbReference type="GO" id="GO:0016705">
    <property type="term" value="F:oxidoreductase activity, acting on paired donors, with incorporation or reduction of molecular oxygen"/>
    <property type="evidence" value="ECO:0007669"/>
    <property type="project" value="InterPro"/>
</dbReference>
<keyword evidence="5 11" id="KW-0479">Metal-binding</keyword>
<dbReference type="SUPFAM" id="SSF48264">
    <property type="entry name" value="Cytochrome P450"/>
    <property type="match status" value="1"/>
</dbReference>
<evidence type="ECO:0000256" key="1">
    <source>
        <dbReference type="ARBA" id="ARBA00004370"/>
    </source>
</evidence>
<dbReference type="InterPro" id="IPR017972">
    <property type="entry name" value="Cyt_P450_CS"/>
</dbReference>
<dbReference type="InterPro" id="IPR002401">
    <property type="entry name" value="Cyt_P450_E_grp-I"/>
</dbReference>
<evidence type="ECO:0000256" key="11">
    <source>
        <dbReference type="PIRSR" id="PIRSR602401-1"/>
    </source>
</evidence>
<sequence>MELSSSTNALCFSVAVVVIFAYAWRFFNWVWLRPKAMEKSLRNQGLNGNSYRFLYGDVKEMRHMETIAKSKPIKLTDNIMPRVMPFVYTSAKTHGNNFFTWMGPRPMVHITEPELIREILANNYLFQKEKVENPLAKLLARGLVVAETDQWAKHRKIINPAFHVEKLKHMLPAFYISCSEMITKWEGMTKGGSCEVDVYPHLQTFTSDVISRTAFGSSYVEGRKIFELQQEQAKLVIKALQSLYIPGSRFLPTQSNRRMKEIARNLTSSIKEIIHKRVTAMKKGENSKEDLLGILLDSNDKEIKQQGNNNYSGLSIDDVIEECKLFYFAGQETTANLLAWTMILLSQHTNWQDRARDEVLNAFKDKKPDIDGLSRLKVINMILQEVLRLYPPGVGLGRMIYEETKIGNITLPAGTHLLLHMMLLHYDPDIWGDDVNEFNPDRFAEGVSKAGKGLASYFPFGGGPRICIGQNFAMLEAKMALVMILQRFSFELSPSYSHAPHTILTLQPQFGAHLILYKL</sequence>
<keyword evidence="7 12" id="KW-0560">Oxidoreductase</keyword>
<evidence type="ECO:0000256" key="12">
    <source>
        <dbReference type="RuleBase" id="RU000461"/>
    </source>
</evidence>
<keyword evidence="9 12" id="KW-0503">Monooxygenase</keyword>
<evidence type="ECO:0000313" key="15">
    <source>
        <dbReference type="Proteomes" id="UP000245207"/>
    </source>
</evidence>
<reference evidence="14 15" key="1">
    <citation type="journal article" date="2018" name="Mol. Plant">
        <title>The genome of Artemisia annua provides insight into the evolution of Asteraceae family and artemisinin biosynthesis.</title>
        <authorList>
            <person name="Shen Q."/>
            <person name="Zhang L."/>
            <person name="Liao Z."/>
            <person name="Wang S."/>
            <person name="Yan T."/>
            <person name="Shi P."/>
            <person name="Liu M."/>
            <person name="Fu X."/>
            <person name="Pan Q."/>
            <person name="Wang Y."/>
            <person name="Lv Z."/>
            <person name="Lu X."/>
            <person name="Zhang F."/>
            <person name="Jiang W."/>
            <person name="Ma Y."/>
            <person name="Chen M."/>
            <person name="Hao X."/>
            <person name="Li L."/>
            <person name="Tang Y."/>
            <person name="Lv G."/>
            <person name="Zhou Y."/>
            <person name="Sun X."/>
            <person name="Brodelius P.E."/>
            <person name="Rose J.K.C."/>
            <person name="Tang K."/>
        </authorList>
    </citation>
    <scope>NUCLEOTIDE SEQUENCE [LARGE SCALE GENOMIC DNA]</scope>
    <source>
        <strain evidence="15">cv. Huhao1</strain>
        <tissue evidence="14">Leaf</tissue>
    </source>
</reference>
<dbReference type="Gene3D" id="1.10.630.10">
    <property type="entry name" value="Cytochrome P450"/>
    <property type="match status" value="1"/>
</dbReference>
<dbReference type="Pfam" id="PF00067">
    <property type="entry name" value="p450"/>
    <property type="match status" value="1"/>
</dbReference>
<dbReference type="InterPro" id="IPR050665">
    <property type="entry name" value="Cytochrome_P450_Monooxygen"/>
</dbReference>
<evidence type="ECO:0000256" key="10">
    <source>
        <dbReference type="ARBA" id="ARBA00023136"/>
    </source>
</evidence>
<dbReference type="AlphaFoldDB" id="A0A2U1N4F4"/>
<dbReference type="PRINTS" id="PR00463">
    <property type="entry name" value="EP450I"/>
</dbReference>
<evidence type="ECO:0000256" key="7">
    <source>
        <dbReference type="ARBA" id="ARBA00023002"/>
    </source>
</evidence>
<dbReference type="Proteomes" id="UP000245207">
    <property type="component" value="Unassembled WGS sequence"/>
</dbReference>
<dbReference type="GO" id="GO:0016020">
    <property type="term" value="C:membrane"/>
    <property type="evidence" value="ECO:0007669"/>
    <property type="project" value="UniProtKB-SubCell"/>
</dbReference>
<evidence type="ECO:0000256" key="5">
    <source>
        <dbReference type="ARBA" id="ARBA00022723"/>
    </source>
</evidence>
<evidence type="ECO:0000256" key="6">
    <source>
        <dbReference type="ARBA" id="ARBA00022989"/>
    </source>
</evidence>
<dbReference type="InterPro" id="IPR036396">
    <property type="entry name" value="Cyt_P450_sf"/>
</dbReference>
<comment type="caution">
    <text evidence="14">The sequence shown here is derived from an EMBL/GenBank/DDBJ whole genome shotgun (WGS) entry which is preliminary data.</text>
</comment>
<comment type="cofactor">
    <cofactor evidence="11">
        <name>heme</name>
        <dbReference type="ChEBI" id="CHEBI:30413"/>
    </cofactor>
</comment>
<dbReference type="GO" id="GO:0020037">
    <property type="term" value="F:heme binding"/>
    <property type="evidence" value="ECO:0007669"/>
    <property type="project" value="InterPro"/>
</dbReference>
<evidence type="ECO:0000256" key="13">
    <source>
        <dbReference type="SAM" id="Phobius"/>
    </source>
</evidence>
<keyword evidence="4 13" id="KW-0812">Transmembrane</keyword>
<proteinExistence type="inferred from homology"/>
<dbReference type="GO" id="GO:0004497">
    <property type="term" value="F:monooxygenase activity"/>
    <property type="evidence" value="ECO:0007669"/>
    <property type="project" value="UniProtKB-KW"/>
</dbReference>
<evidence type="ECO:0000256" key="2">
    <source>
        <dbReference type="ARBA" id="ARBA00010617"/>
    </source>
</evidence>
<gene>
    <name evidence="14" type="ORF">CTI12_AA311820</name>
</gene>
<dbReference type="OrthoDB" id="1470350at2759"/>
<keyword evidence="6 13" id="KW-1133">Transmembrane helix</keyword>
<dbReference type="PANTHER" id="PTHR24282:SF212">
    <property type="entry name" value="CYTOCHROME P450 PROTEIN-RELATED"/>
    <property type="match status" value="1"/>
</dbReference>
<protein>
    <submittedName>
        <fullName evidence="14">Cytochrome P450 protein</fullName>
    </submittedName>
</protein>
<evidence type="ECO:0000256" key="4">
    <source>
        <dbReference type="ARBA" id="ARBA00022692"/>
    </source>
</evidence>
<dbReference type="PRINTS" id="PR00385">
    <property type="entry name" value="P450"/>
</dbReference>
<dbReference type="GO" id="GO:0005506">
    <property type="term" value="F:iron ion binding"/>
    <property type="evidence" value="ECO:0007669"/>
    <property type="project" value="InterPro"/>
</dbReference>
<keyword evidence="3 11" id="KW-0349">Heme</keyword>
<organism evidence="14 15">
    <name type="scientific">Artemisia annua</name>
    <name type="common">Sweet wormwood</name>
    <dbReference type="NCBI Taxonomy" id="35608"/>
    <lineage>
        <taxon>Eukaryota</taxon>
        <taxon>Viridiplantae</taxon>
        <taxon>Streptophyta</taxon>
        <taxon>Embryophyta</taxon>
        <taxon>Tracheophyta</taxon>
        <taxon>Spermatophyta</taxon>
        <taxon>Magnoliopsida</taxon>
        <taxon>eudicotyledons</taxon>
        <taxon>Gunneridae</taxon>
        <taxon>Pentapetalae</taxon>
        <taxon>asterids</taxon>
        <taxon>campanulids</taxon>
        <taxon>Asterales</taxon>
        <taxon>Asteraceae</taxon>
        <taxon>Asteroideae</taxon>
        <taxon>Anthemideae</taxon>
        <taxon>Artemisiinae</taxon>
        <taxon>Artemisia</taxon>
    </lineage>
</organism>
<evidence type="ECO:0000313" key="14">
    <source>
        <dbReference type="EMBL" id="PWA68376.1"/>
    </source>
</evidence>
<name>A0A2U1N4F4_ARTAN</name>
<keyword evidence="15" id="KW-1185">Reference proteome</keyword>
<keyword evidence="8 11" id="KW-0408">Iron</keyword>